<proteinExistence type="predicted"/>
<dbReference type="eggNOG" id="COG1538">
    <property type="taxonomic scope" value="Bacteria"/>
</dbReference>
<keyword evidence="1" id="KW-0175">Coiled coil</keyword>
<dbReference type="PATRIC" id="fig|1345695.10.peg.1441"/>
<evidence type="ECO:0000256" key="2">
    <source>
        <dbReference type="SAM" id="SignalP"/>
    </source>
</evidence>
<dbReference type="KEGG" id="csb:CLSA_c02860"/>
<dbReference type="HOGENOM" id="CLU_610737_0_0_9"/>
<dbReference type="GO" id="GO:0015562">
    <property type="term" value="F:efflux transmembrane transporter activity"/>
    <property type="evidence" value="ECO:0007669"/>
    <property type="project" value="InterPro"/>
</dbReference>
<dbReference type="RefSeq" id="WP_022743627.1">
    <property type="nucleotide sequence ID" value="NC_022571.1"/>
</dbReference>
<dbReference type="AlphaFoldDB" id="U5MLD0"/>
<feature type="coiled-coil region" evidence="1">
    <location>
        <begin position="356"/>
        <end position="435"/>
    </location>
</feature>
<dbReference type="Gene3D" id="1.20.1600.10">
    <property type="entry name" value="Outer membrane efflux proteins (OEP)"/>
    <property type="match status" value="2"/>
</dbReference>
<dbReference type="EMBL" id="CP006721">
    <property type="protein sequence ID" value="AGX41338.1"/>
    <property type="molecule type" value="Genomic_DNA"/>
</dbReference>
<gene>
    <name evidence="3" type="ORF">CLSA_c02860</name>
</gene>
<evidence type="ECO:0000313" key="3">
    <source>
        <dbReference type="EMBL" id="AGX41338.1"/>
    </source>
</evidence>
<evidence type="ECO:0008006" key="5">
    <source>
        <dbReference type="Google" id="ProtNLM"/>
    </source>
</evidence>
<keyword evidence="2" id="KW-0732">Signal</keyword>
<dbReference type="SUPFAM" id="SSF56954">
    <property type="entry name" value="Outer membrane efflux proteins (OEP)"/>
    <property type="match status" value="2"/>
</dbReference>
<name>U5MLD0_CLOSA</name>
<evidence type="ECO:0000313" key="4">
    <source>
        <dbReference type="Proteomes" id="UP000017118"/>
    </source>
</evidence>
<keyword evidence="4" id="KW-1185">Reference proteome</keyword>
<dbReference type="Proteomes" id="UP000017118">
    <property type="component" value="Chromosome"/>
</dbReference>
<accession>U5MLD0</accession>
<reference evidence="3 4" key="1">
    <citation type="journal article" date="2013" name="Genome Announc.">
        <title>Complete Genome Sequence of the Solvent Producer Clostridium saccharobutylicum NCP262 (DSM 13864).</title>
        <authorList>
            <person name="Poehlein A."/>
            <person name="Hartwich K."/>
            <person name="Krabben P."/>
            <person name="Ehrenreich A."/>
            <person name="Liebl W."/>
            <person name="Durre P."/>
            <person name="Gottschalk G."/>
            <person name="Daniel R."/>
        </authorList>
    </citation>
    <scope>NUCLEOTIDE SEQUENCE [LARGE SCALE GENOMIC DNA]</scope>
    <source>
        <strain evidence="3">DSM 13864</strain>
    </source>
</reference>
<feature type="signal peptide" evidence="2">
    <location>
        <begin position="1"/>
        <end position="27"/>
    </location>
</feature>
<protein>
    <recommendedName>
        <fullName evidence="5">Outer membrane protein</fullName>
    </recommendedName>
</protein>
<feature type="coiled-coil region" evidence="1">
    <location>
        <begin position="108"/>
        <end position="167"/>
    </location>
</feature>
<organism evidence="3 4">
    <name type="scientific">Clostridium saccharobutylicum DSM 13864</name>
    <dbReference type="NCBI Taxonomy" id="1345695"/>
    <lineage>
        <taxon>Bacteria</taxon>
        <taxon>Bacillati</taxon>
        <taxon>Bacillota</taxon>
        <taxon>Clostridia</taxon>
        <taxon>Eubacteriales</taxon>
        <taxon>Clostridiaceae</taxon>
        <taxon>Clostridium</taxon>
    </lineage>
</organism>
<dbReference type="GeneID" id="55472861"/>
<sequence>MRKNINKIIAIAIGISVMSANSLPVFASETGQATASVSTSSQSVQKNILTVQQAVDAAIANSDKLKLKTKEIQKYRDEIKVQRKINDAKKDVAGDLDHDAKKVIDFPYDKLNITADQTEQEQNFMKDQIKNDITSQYNDIVSTEVAIDKAKKNIEIQTTKLNNLKLKNQLGLTIDTDVTSTQLQIQTLKDTVTAKENTLKDKKDYFQVLTNLNLDNYTFDHSLDYKTFRIDGTIDKYVSDKLDEYFKYNEKMFNLAKDNVGNVKSASDYDADVDDQIHDFKEPNKSSYSDITTTAAVKIKNADGTTTSGEVINNISAESQWKSAESTYESDLSNYSGYLDLKYSVDSSRVTIDESKKTLTNAIKGLYSQVLDLENQIAQVQENIKLTNKQLEFAKLQYDLGLTTKSDYDNTVLKAQDLDTNLRTLINNYNILKDKIQEPWLVAGSSNQ</sequence>
<evidence type="ECO:0000256" key="1">
    <source>
        <dbReference type="SAM" id="Coils"/>
    </source>
</evidence>
<feature type="chain" id="PRO_5009976348" description="Outer membrane protein" evidence="2">
    <location>
        <begin position="28"/>
        <end position="448"/>
    </location>
</feature>
<dbReference type="OrthoDB" id="1756421at2"/>